<dbReference type="KEGG" id="qsa:O6P43_029449"/>
<name>A0AAD7PBF5_QUISA</name>
<comment type="caution">
    <text evidence="2">The sequence shown here is derived from an EMBL/GenBank/DDBJ whole genome shotgun (WGS) entry which is preliminary data.</text>
</comment>
<gene>
    <name evidence="2" type="ORF">O6P43_029449</name>
</gene>
<dbReference type="AlphaFoldDB" id="A0AAD7PBF5"/>
<accession>A0AAD7PBF5</accession>
<evidence type="ECO:0000256" key="1">
    <source>
        <dbReference type="SAM" id="Phobius"/>
    </source>
</evidence>
<feature type="transmembrane region" description="Helical" evidence="1">
    <location>
        <begin position="45"/>
        <end position="69"/>
    </location>
</feature>
<evidence type="ECO:0000313" key="3">
    <source>
        <dbReference type="Proteomes" id="UP001163823"/>
    </source>
</evidence>
<dbReference type="Proteomes" id="UP001163823">
    <property type="component" value="Chromosome 12"/>
</dbReference>
<keyword evidence="1" id="KW-1133">Transmembrane helix</keyword>
<sequence>MPVHLETHQLSPMGSVPLVVHGGSISSTHQLLSQRKLIKLTISHFHFLILGISLVLSLFSGLTCGLFIWNHQIDIEGDNG</sequence>
<evidence type="ECO:0000313" key="2">
    <source>
        <dbReference type="EMBL" id="KAJ7949062.1"/>
    </source>
</evidence>
<proteinExistence type="predicted"/>
<protein>
    <submittedName>
        <fullName evidence="2">Uncharacterized protein</fullName>
    </submittedName>
</protein>
<keyword evidence="3" id="KW-1185">Reference proteome</keyword>
<keyword evidence="1" id="KW-0472">Membrane</keyword>
<organism evidence="2 3">
    <name type="scientific">Quillaja saponaria</name>
    <name type="common">Soap bark tree</name>
    <dbReference type="NCBI Taxonomy" id="32244"/>
    <lineage>
        <taxon>Eukaryota</taxon>
        <taxon>Viridiplantae</taxon>
        <taxon>Streptophyta</taxon>
        <taxon>Embryophyta</taxon>
        <taxon>Tracheophyta</taxon>
        <taxon>Spermatophyta</taxon>
        <taxon>Magnoliopsida</taxon>
        <taxon>eudicotyledons</taxon>
        <taxon>Gunneridae</taxon>
        <taxon>Pentapetalae</taxon>
        <taxon>rosids</taxon>
        <taxon>fabids</taxon>
        <taxon>Fabales</taxon>
        <taxon>Quillajaceae</taxon>
        <taxon>Quillaja</taxon>
    </lineage>
</organism>
<reference evidence="2" key="1">
    <citation type="journal article" date="2023" name="Science">
        <title>Elucidation of the pathway for biosynthesis of saponin adjuvants from the soapbark tree.</title>
        <authorList>
            <person name="Reed J."/>
            <person name="Orme A."/>
            <person name="El-Demerdash A."/>
            <person name="Owen C."/>
            <person name="Martin L.B.B."/>
            <person name="Misra R.C."/>
            <person name="Kikuchi S."/>
            <person name="Rejzek M."/>
            <person name="Martin A.C."/>
            <person name="Harkess A."/>
            <person name="Leebens-Mack J."/>
            <person name="Louveau T."/>
            <person name="Stephenson M.J."/>
            <person name="Osbourn A."/>
        </authorList>
    </citation>
    <scope>NUCLEOTIDE SEQUENCE</scope>
    <source>
        <strain evidence="2">S10</strain>
    </source>
</reference>
<keyword evidence="1" id="KW-0812">Transmembrane</keyword>
<dbReference type="EMBL" id="JARAOO010000012">
    <property type="protein sequence ID" value="KAJ7949062.1"/>
    <property type="molecule type" value="Genomic_DNA"/>
</dbReference>